<dbReference type="AlphaFoldDB" id="A0AAU7YKF8"/>
<sequence length="48" mass="5634">MPNLNGKSLQTELDMVTKGTYDRIVVIKNMRKEVELRINQNGMKQKRN</sequence>
<organism evidence="1">
    <name type="scientific">Wolbachia endosymbiont of Polyergus mexicanus</name>
    <dbReference type="NCBI Taxonomy" id="3171167"/>
    <lineage>
        <taxon>Bacteria</taxon>
        <taxon>Pseudomonadati</taxon>
        <taxon>Pseudomonadota</taxon>
        <taxon>Alphaproteobacteria</taxon>
        <taxon>Rickettsiales</taxon>
        <taxon>Anaplasmataceae</taxon>
        <taxon>Wolbachieae</taxon>
        <taxon>Wolbachia</taxon>
    </lineage>
</organism>
<protein>
    <submittedName>
        <fullName evidence="1">Uncharacterized protein</fullName>
    </submittedName>
</protein>
<gene>
    <name evidence="1" type="ORF">ABS808_00060</name>
</gene>
<evidence type="ECO:0000313" key="1">
    <source>
        <dbReference type="EMBL" id="XCA33284.1"/>
    </source>
</evidence>
<name>A0AAU7YKF8_9RICK</name>
<reference evidence="1" key="1">
    <citation type="submission" date="2024-06" db="EMBL/GenBank/DDBJ databases">
        <title>Genome assembly of the Polyergus mexicanus.</title>
        <authorList>
            <person name="Cash E."/>
            <person name="Tustsui N.D."/>
            <person name="Ward P."/>
            <person name="Nguyen O."/>
            <person name="Sahasrabudhe R."/>
            <person name="Fairbairn C.W."/>
            <person name="Seligmann W.E."/>
            <person name="Sacco S."/>
            <person name="Beraut E."/>
            <person name="Miller C."/>
            <person name="Toffelmier E."/>
            <person name="Shaffer H.B."/>
        </authorList>
    </citation>
    <scope>NUCLEOTIDE SEQUENCE</scope>
    <source>
        <strain evidence="1">NDT 795.1</strain>
    </source>
</reference>
<accession>A0AAU7YKF8</accession>
<dbReference type="EMBL" id="CP158586">
    <property type="protein sequence ID" value="XCA33284.1"/>
    <property type="molecule type" value="Genomic_DNA"/>
</dbReference>
<proteinExistence type="predicted"/>